<organism evidence="3 4">
    <name type="scientific">Linderina pennispora</name>
    <dbReference type="NCBI Taxonomy" id="61395"/>
    <lineage>
        <taxon>Eukaryota</taxon>
        <taxon>Fungi</taxon>
        <taxon>Fungi incertae sedis</taxon>
        <taxon>Zoopagomycota</taxon>
        <taxon>Kickxellomycotina</taxon>
        <taxon>Kickxellomycetes</taxon>
        <taxon>Kickxellales</taxon>
        <taxon>Kickxellaceae</taxon>
        <taxon>Linderina</taxon>
    </lineage>
</organism>
<evidence type="ECO:0000256" key="1">
    <source>
        <dbReference type="SAM" id="Coils"/>
    </source>
</evidence>
<accession>A0A1Y1W4I2</accession>
<feature type="coiled-coil region" evidence="1">
    <location>
        <begin position="267"/>
        <end position="334"/>
    </location>
</feature>
<reference evidence="3 4" key="1">
    <citation type="submission" date="2016-07" db="EMBL/GenBank/DDBJ databases">
        <title>Pervasive Adenine N6-methylation of Active Genes in Fungi.</title>
        <authorList>
            <consortium name="DOE Joint Genome Institute"/>
            <person name="Mondo S.J."/>
            <person name="Dannebaum R.O."/>
            <person name="Kuo R.C."/>
            <person name="Labutti K."/>
            <person name="Haridas S."/>
            <person name="Kuo A."/>
            <person name="Salamov A."/>
            <person name="Ahrendt S.R."/>
            <person name="Lipzen A."/>
            <person name="Sullivan W."/>
            <person name="Andreopoulos W.B."/>
            <person name="Clum A."/>
            <person name="Lindquist E."/>
            <person name="Daum C."/>
            <person name="Ramamoorthy G.K."/>
            <person name="Gryganskyi A."/>
            <person name="Culley D."/>
            <person name="Magnuson J.K."/>
            <person name="James T.Y."/>
            <person name="O'Malley M.A."/>
            <person name="Stajich J.E."/>
            <person name="Spatafora J.W."/>
            <person name="Visel A."/>
            <person name="Grigoriev I.V."/>
        </authorList>
    </citation>
    <scope>NUCLEOTIDE SEQUENCE [LARGE SCALE GENOMIC DNA]</scope>
    <source>
        <strain evidence="3 4">ATCC 12442</strain>
    </source>
</reference>
<keyword evidence="4" id="KW-1185">Reference proteome</keyword>
<comment type="caution">
    <text evidence="3">The sequence shown here is derived from an EMBL/GenBank/DDBJ whole genome shotgun (WGS) entry which is preliminary data.</text>
</comment>
<gene>
    <name evidence="3" type="ORF">DL89DRAFT_268312</name>
</gene>
<evidence type="ECO:0000313" key="3">
    <source>
        <dbReference type="EMBL" id="ORX68473.1"/>
    </source>
</evidence>
<feature type="region of interest" description="Disordered" evidence="2">
    <location>
        <begin position="355"/>
        <end position="385"/>
    </location>
</feature>
<keyword evidence="1" id="KW-0175">Coiled coil</keyword>
<feature type="compositionally biased region" description="Polar residues" evidence="2">
    <location>
        <begin position="453"/>
        <end position="462"/>
    </location>
</feature>
<dbReference type="RefSeq" id="XP_040742255.1">
    <property type="nucleotide sequence ID" value="XM_040887874.1"/>
</dbReference>
<sequence>MSSKVSSISELKIHAVDSTDSLVINSLPDSDSGVIPSVGTSKYKPGRTKLHAYNKKQRSIAKLRMRTARTKAFFYEQEQKLKCRMSQVEAQERALRTKTNDLVVKLAKADSLKTEYDEHAKRLERNRDTMADLVHRTDELVQVHKTVKAHVVSRINELTNTYKVIEDTDIEASSVNTTRSSLPKSAISLARTADKLNIHPTVTRIIAGLKDVKIFSYPEYAELQKRLEDSESRLSVLVTENARLSRIIVALEIPNEDAFQKLEAECSMVLDLQKKEHEEEMEQLKRECDQKVEDFCVLARDAKAAAFDRYRYHIRILEDNVRDLSKRREEKADNGPVAPRRVMAVQSGQAALTVRTVPSTPSTPSAPSAPPAPPALATTGRQATPPVQATACAQAFPKVQTSSGQSPPKAVQTVSQPRQAVRKLSAWANSAAPHVKTMRLARSRPSAQPDHAAQQSKDQFGRTSMHAKVTGYDEEFDAYEVKMLLAESADSMNKCPPPHESMYYDETGELFTRPDWKRATKLYFRRLVGRFLSC</sequence>
<dbReference type="GeneID" id="63804522"/>
<feature type="region of interest" description="Disordered" evidence="2">
    <location>
        <begin position="442"/>
        <end position="463"/>
    </location>
</feature>
<name>A0A1Y1W4I2_9FUNG</name>
<dbReference type="AlphaFoldDB" id="A0A1Y1W4I2"/>
<protein>
    <submittedName>
        <fullName evidence="3">Uncharacterized protein</fullName>
    </submittedName>
</protein>
<evidence type="ECO:0000313" key="4">
    <source>
        <dbReference type="Proteomes" id="UP000193922"/>
    </source>
</evidence>
<evidence type="ECO:0000256" key="2">
    <source>
        <dbReference type="SAM" id="MobiDB-lite"/>
    </source>
</evidence>
<dbReference type="EMBL" id="MCFD01000009">
    <property type="protein sequence ID" value="ORX68473.1"/>
    <property type="molecule type" value="Genomic_DNA"/>
</dbReference>
<dbReference type="Proteomes" id="UP000193922">
    <property type="component" value="Unassembled WGS sequence"/>
</dbReference>
<proteinExistence type="predicted"/>